<dbReference type="OMA" id="GLWSTHR"/>
<dbReference type="eggNOG" id="KOG0733">
    <property type="taxonomic scope" value="Eukaryota"/>
</dbReference>
<dbReference type="FunFam" id="3.40.50.300:FF:000149">
    <property type="entry name" value="Nuclear valosin-containing protein-like"/>
    <property type="match status" value="1"/>
</dbReference>
<sequence>MPPRGLGGRHSLGHGIDKEVYQIIRKLVDEQQSEGSDLRLSVPTIYDQIKRSNSSLNRRPKKLLEDSIERVLDVVKADAADDDESESLDGDFEGLVEKQQLPALNGVNKSIVGMWSSQSKPIPTPKKPDGAAESSSSMPVTASKRRQAGGESISKRRKAESSIDRSPPTHVSLADLGGVDDVIQDLEDLIVLPMTRPQVYSSSKVQPPRGVLLHGPPGCGKTLIANAFAAELGVPFISISAPSIVSGMSGESEKALREHFDEAKRAAPCLVFIDEIDAITPKRESAQREMEKRIVAQLLTCMDDLALEKTDGKPVIVLAATNRPDSLDPALRRGGRFDKEINLSVPSEPVREQILRTLTRNMNLANDLDFALLAKRTPGFVGADLNDLVSTAGTAAIKRYLEHLKALGDEEMDIEEPHNNISPKILELRRLIKRARETPPDTESQTVHVSNEDFFAALPKIQPSSKREGFATIPDTTWADVGALGGVREELVTAIVDPIRTPEIYAQVGISAPTGVLLWGPPGCGKTLLAKAVANESRANFISVKGPELLNKYVGESERAVRQVFVRARSSIPCVIFFDELDALVPRRDDTLSEASARVVNTLLTELDGLGSARQGIYVIAATNRPDIIDPAMLRPGRLETLLFVNLPNETERVDILRTLVRNLTVEVTPEIETLVRSCEGFSGADLGSLLRRAGYAAIKRRDTIKAEDFAVAKKEIRPSVTDMKKYDRLRRDWGGGTAAQ</sequence>
<dbReference type="GO" id="GO:0016887">
    <property type="term" value="F:ATP hydrolysis activity"/>
    <property type="evidence" value="ECO:0007669"/>
    <property type="project" value="InterPro"/>
</dbReference>
<dbReference type="AlphaFoldDB" id="C4JTG7"/>
<dbReference type="InterPro" id="IPR003960">
    <property type="entry name" value="ATPase_AAA_CS"/>
</dbReference>
<dbReference type="GO" id="GO:0007031">
    <property type="term" value="P:peroxisome organization"/>
    <property type="evidence" value="ECO:0007669"/>
    <property type="project" value="UniProtKB-KW"/>
</dbReference>
<feature type="region of interest" description="Disordered" evidence="8">
    <location>
        <begin position="115"/>
        <end position="174"/>
    </location>
</feature>
<evidence type="ECO:0000313" key="10">
    <source>
        <dbReference type="EMBL" id="EEP80914.1"/>
    </source>
</evidence>
<dbReference type="GO" id="GO:1990275">
    <property type="term" value="F:preribosome binding"/>
    <property type="evidence" value="ECO:0007669"/>
    <property type="project" value="TreeGrafter"/>
</dbReference>
<evidence type="ECO:0000256" key="8">
    <source>
        <dbReference type="SAM" id="MobiDB-lite"/>
    </source>
</evidence>
<dbReference type="STRING" id="336963.C4JTG7"/>
<dbReference type="SMART" id="SM00382">
    <property type="entry name" value="AAA"/>
    <property type="match status" value="2"/>
</dbReference>
<dbReference type="Pfam" id="PF17862">
    <property type="entry name" value="AAA_lid_3"/>
    <property type="match status" value="2"/>
</dbReference>
<feature type="domain" description="AAA+ ATPase" evidence="9">
    <location>
        <begin position="512"/>
        <end position="649"/>
    </location>
</feature>
<keyword evidence="4" id="KW-0067">ATP-binding</keyword>
<dbReference type="InParanoid" id="C4JTG7"/>
<evidence type="ECO:0000256" key="2">
    <source>
        <dbReference type="ARBA" id="ARBA00022593"/>
    </source>
</evidence>
<reference evidence="11" key="1">
    <citation type="journal article" date="2009" name="Genome Res.">
        <title>Comparative genomic analyses of the human fungal pathogens Coccidioides and their relatives.</title>
        <authorList>
            <person name="Sharpton T.J."/>
            <person name="Stajich J.E."/>
            <person name="Rounsley S.D."/>
            <person name="Gardner M.J."/>
            <person name="Wortman J.R."/>
            <person name="Jordar V.S."/>
            <person name="Maiti R."/>
            <person name="Kodira C.D."/>
            <person name="Neafsey D.E."/>
            <person name="Zeng Q."/>
            <person name="Hung C.-Y."/>
            <person name="McMahan C."/>
            <person name="Muszewska A."/>
            <person name="Grynberg M."/>
            <person name="Mandel M.A."/>
            <person name="Kellner E.M."/>
            <person name="Barker B.M."/>
            <person name="Galgiani J.N."/>
            <person name="Orbach M.J."/>
            <person name="Kirkland T.N."/>
            <person name="Cole G.T."/>
            <person name="Henn M.R."/>
            <person name="Birren B.W."/>
            <person name="Taylor J.W."/>
        </authorList>
    </citation>
    <scope>NUCLEOTIDE SEQUENCE [LARGE SCALE GENOMIC DNA]</scope>
    <source>
        <strain evidence="11">UAMH 1704</strain>
    </source>
</reference>
<dbReference type="FunFam" id="3.40.50.300:FF:000365">
    <property type="entry name" value="Ribosome biogenesis ATPase RIX7"/>
    <property type="match status" value="1"/>
</dbReference>
<dbReference type="PROSITE" id="PS00674">
    <property type="entry name" value="AAA"/>
    <property type="match status" value="1"/>
</dbReference>
<evidence type="ECO:0000256" key="1">
    <source>
        <dbReference type="ARBA" id="ARBA00006914"/>
    </source>
</evidence>
<dbReference type="InterPro" id="IPR027417">
    <property type="entry name" value="P-loop_NTPase"/>
</dbReference>
<keyword evidence="11" id="KW-1185">Reference proteome</keyword>
<keyword evidence="2" id="KW-0962">Peroxisome biogenesis</keyword>
<dbReference type="GO" id="GO:0005524">
    <property type="term" value="F:ATP binding"/>
    <property type="evidence" value="ECO:0007669"/>
    <property type="project" value="UniProtKB-KW"/>
</dbReference>
<dbReference type="Pfam" id="PF00004">
    <property type="entry name" value="AAA"/>
    <property type="match status" value="2"/>
</dbReference>
<name>C4JTG7_UNCRE</name>
<dbReference type="FunFam" id="1.10.8.60:FF:000081">
    <property type="entry name" value="AAA family ATPase/60S ribosome export protein"/>
    <property type="match status" value="1"/>
</dbReference>
<dbReference type="Proteomes" id="UP000002058">
    <property type="component" value="Unassembled WGS sequence"/>
</dbReference>
<dbReference type="SUPFAM" id="SSF52540">
    <property type="entry name" value="P-loop containing nucleoside triphosphate hydrolases"/>
    <property type="match status" value="2"/>
</dbReference>
<dbReference type="KEGG" id="ure:UREG_05756"/>
<evidence type="ECO:0000256" key="5">
    <source>
        <dbReference type="ARBA" id="ARBA00032509"/>
    </source>
</evidence>
<dbReference type="GO" id="GO:0042254">
    <property type="term" value="P:ribosome biogenesis"/>
    <property type="evidence" value="ECO:0007669"/>
    <property type="project" value="TreeGrafter"/>
</dbReference>
<organism evidence="10 11">
    <name type="scientific">Uncinocarpus reesii (strain UAMH 1704)</name>
    <dbReference type="NCBI Taxonomy" id="336963"/>
    <lineage>
        <taxon>Eukaryota</taxon>
        <taxon>Fungi</taxon>
        <taxon>Dikarya</taxon>
        <taxon>Ascomycota</taxon>
        <taxon>Pezizomycotina</taxon>
        <taxon>Eurotiomycetes</taxon>
        <taxon>Eurotiomycetidae</taxon>
        <taxon>Onygenales</taxon>
        <taxon>Onygenaceae</taxon>
        <taxon>Uncinocarpus</taxon>
    </lineage>
</organism>
<gene>
    <name evidence="10" type="ORF">UREG_05756</name>
</gene>
<keyword evidence="3" id="KW-0547">Nucleotide-binding</keyword>
<evidence type="ECO:0000313" key="11">
    <source>
        <dbReference type="Proteomes" id="UP000002058"/>
    </source>
</evidence>
<dbReference type="VEuPathDB" id="FungiDB:UREG_05756"/>
<evidence type="ECO:0000256" key="3">
    <source>
        <dbReference type="ARBA" id="ARBA00022741"/>
    </source>
</evidence>
<comment type="similarity">
    <text evidence="1">Belongs to the AAA ATPase family.</text>
</comment>
<evidence type="ECO:0000256" key="7">
    <source>
        <dbReference type="ARBA" id="ARBA00048778"/>
    </source>
</evidence>
<evidence type="ECO:0000256" key="4">
    <source>
        <dbReference type="ARBA" id="ARBA00022840"/>
    </source>
</evidence>
<protein>
    <recommendedName>
        <fullName evidence="6">Peroxisomal ATPase PEX1</fullName>
    </recommendedName>
    <alternativeName>
        <fullName evidence="5">Peroxin-1</fullName>
    </alternativeName>
</protein>
<dbReference type="PANTHER" id="PTHR23077:SF171">
    <property type="entry name" value="NUCLEAR VALOSIN-CONTAINING PROTEIN-LIKE"/>
    <property type="match status" value="1"/>
</dbReference>
<dbReference type="Gene3D" id="3.40.50.300">
    <property type="entry name" value="P-loop containing nucleotide triphosphate hydrolases"/>
    <property type="match status" value="2"/>
</dbReference>
<dbReference type="FunCoup" id="C4JTG7">
    <property type="interactions" value="868"/>
</dbReference>
<dbReference type="RefSeq" id="XP_002585067.1">
    <property type="nucleotide sequence ID" value="XM_002585021.1"/>
</dbReference>
<dbReference type="InterPro" id="IPR003959">
    <property type="entry name" value="ATPase_AAA_core"/>
</dbReference>
<dbReference type="GO" id="GO:0005634">
    <property type="term" value="C:nucleus"/>
    <property type="evidence" value="ECO:0007669"/>
    <property type="project" value="TreeGrafter"/>
</dbReference>
<dbReference type="Gene3D" id="1.10.8.60">
    <property type="match status" value="2"/>
</dbReference>
<dbReference type="OrthoDB" id="27435at2759"/>
<dbReference type="HOGENOM" id="CLU_000688_8_3_1"/>
<proteinExistence type="inferred from homology"/>
<dbReference type="InterPro" id="IPR003593">
    <property type="entry name" value="AAA+_ATPase"/>
</dbReference>
<evidence type="ECO:0000256" key="6">
    <source>
        <dbReference type="ARBA" id="ARBA00034532"/>
    </source>
</evidence>
<dbReference type="CDD" id="cd19530">
    <property type="entry name" value="RecA-like_NVL_r2-like"/>
    <property type="match status" value="1"/>
</dbReference>
<dbReference type="PANTHER" id="PTHR23077">
    <property type="entry name" value="AAA-FAMILY ATPASE"/>
    <property type="match status" value="1"/>
</dbReference>
<dbReference type="GeneID" id="8443013"/>
<accession>C4JTG7</accession>
<dbReference type="InterPro" id="IPR050168">
    <property type="entry name" value="AAA_ATPase_domain"/>
</dbReference>
<comment type="catalytic activity">
    <reaction evidence="7">
        <text>ATP + H2O = ADP + phosphate + H(+)</text>
        <dbReference type="Rhea" id="RHEA:13065"/>
        <dbReference type="ChEBI" id="CHEBI:15377"/>
        <dbReference type="ChEBI" id="CHEBI:15378"/>
        <dbReference type="ChEBI" id="CHEBI:30616"/>
        <dbReference type="ChEBI" id="CHEBI:43474"/>
        <dbReference type="ChEBI" id="CHEBI:456216"/>
    </reaction>
    <physiologicalReaction direction="left-to-right" evidence="7">
        <dbReference type="Rhea" id="RHEA:13066"/>
    </physiologicalReaction>
</comment>
<dbReference type="EMBL" id="CH476617">
    <property type="protein sequence ID" value="EEP80914.1"/>
    <property type="molecule type" value="Genomic_DNA"/>
</dbReference>
<dbReference type="InterPro" id="IPR041569">
    <property type="entry name" value="AAA_lid_3"/>
</dbReference>
<feature type="domain" description="AAA+ ATPase" evidence="9">
    <location>
        <begin position="207"/>
        <end position="347"/>
    </location>
</feature>
<dbReference type="GO" id="GO:0003723">
    <property type="term" value="F:RNA binding"/>
    <property type="evidence" value="ECO:0007669"/>
    <property type="project" value="TreeGrafter"/>
</dbReference>
<evidence type="ECO:0000259" key="9">
    <source>
        <dbReference type="SMART" id="SM00382"/>
    </source>
</evidence>